<keyword evidence="12" id="KW-0675">Receptor</keyword>
<reference evidence="19 20" key="1">
    <citation type="submission" date="2020-05" db="EMBL/GenBank/DDBJ databases">
        <authorList>
            <person name="Campoy J."/>
            <person name="Schneeberger K."/>
            <person name="Spophaly S."/>
        </authorList>
    </citation>
    <scope>NUCLEOTIDE SEQUENCE [LARGE SCALE GENOMIC DNA]</scope>
    <source>
        <strain evidence="19">PruArmRojPasFocal</strain>
    </source>
</reference>
<dbReference type="Gene3D" id="1.10.510.10">
    <property type="entry name" value="Transferase(Phosphotransferase) domain 1"/>
    <property type="match status" value="1"/>
</dbReference>
<keyword evidence="5" id="KW-0808">Transferase</keyword>
<evidence type="ECO:0000256" key="5">
    <source>
        <dbReference type="ARBA" id="ARBA00022679"/>
    </source>
</evidence>
<dbReference type="InterPro" id="IPR000719">
    <property type="entry name" value="Prot_kinase_dom"/>
</dbReference>
<gene>
    <name evidence="19" type="ORF">CURHAP_LOCUS6443</name>
</gene>
<dbReference type="Gene3D" id="3.30.200.20">
    <property type="entry name" value="Phosphorylase Kinase, domain 1"/>
    <property type="match status" value="1"/>
</dbReference>
<dbReference type="GO" id="GO:0005524">
    <property type="term" value="F:ATP binding"/>
    <property type="evidence" value="ECO:0007669"/>
    <property type="project" value="InterPro"/>
</dbReference>
<evidence type="ECO:0000256" key="13">
    <source>
        <dbReference type="ARBA" id="ARBA00023180"/>
    </source>
</evidence>
<keyword evidence="7 17" id="KW-0732">Signal</keyword>
<dbReference type="GO" id="GO:0016020">
    <property type="term" value="C:membrane"/>
    <property type="evidence" value="ECO:0007669"/>
    <property type="project" value="UniProtKB-SubCell"/>
</dbReference>
<dbReference type="PANTHER" id="PTHR48006">
    <property type="entry name" value="LEUCINE-RICH REPEAT-CONTAINING PROTEIN DDB_G0281931-RELATED"/>
    <property type="match status" value="1"/>
</dbReference>
<name>A0A6J5TLL1_PRUAR</name>
<keyword evidence="10 16" id="KW-1133">Transmembrane helix</keyword>
<evidence type="ECO:0000256" key="3">
    <source>
        <dbReference type="ARBA" id="ARBA00022527"/>
    </source>
</evidence>
<evidence type="ECO:0000259" key="18">
    <source>
        <dbReference type="PROSITE" id="PS50011"/>
    </source>
</evidence>
<keyword evidence="8" id="KW-0677">Repeat</keyword>
<comment type="subcellular location">
    <subcellularLocation>
        <location evidence="1">Membrane</location>
        <topology evidence="1">Single-pass type I membrane protein</topology>
    </subcellularLocation>
</comment>
<evidence type="ECO:0000256" key="15">
    <source>
        <dbReference type="ARBA" id="ARBA00048679"/>
    </source>
</evidence>
<evidence type="ECO:0000256" key="16">
    <source>
        <dbReference type="SAM" id="Phobius"/>
    </source>
</evidence>
<dbReference type="EMBL" id="CAEKDK010000001">
    <property type="protein sequence ID" value="CAB4264564.1"/>
    <property type="molecule type" value="Genomic_DNA"/>
</dbReference>
<dbReference type="InterPro" id="IPR051824">
    <property type="entry name" value="LRR_Rcpt-Like_S/T_Kinase"/>
</dbReference>
<dbReference type="PANTHER" id="PTHR48006:SF73">
    <property type="entry name" value="PROTEIN KINASE DOMAIN-CONTAINING PROTEIN"/>
    <property type="match status" value="1"/>
</dbReference>
<dbReference type="Gene3D" id="3.80.10.10">
    <property type="entry name" value="Ribonuclease Inhibitor"/>
    <property type="match status" value="1"/>
</dbReference>
<dbReference type="InterPro" id="IPR011009">
    <property type="entry name" value="Kinase-like_dom_sf"/>
</dbReference>
<evidence type="ECO:0000313" key="19">
    <source>
        <dbReference type="EMBL" id="CAB4264564.1"/>
    </source>
</evidence>
<keyword evidence="9" id="KW-0418">Kinase</keyword>
<dbReference type="AlphaFoldDB" id="A0A6J5TLL1"/>
<keyword evidence="13" id="KW-0325">Glycoprotein</keyword>
<proteinExistence type="predicted"/>
<evidence type="ECO:0000256" key="4">
    <source>
        <dbReference type="ARBA" id="ARBA00022614"/>
    </source>
</evidence>
<dbReference type="Pfam" id="PF00560">
    <property type="entry name" value="LRR_1"/>
    <property type="match status" value="2"/>
</dbReference>
<dbReference type="FunFam" id="1.10.510.10:FF:000431">
    <property type="entry name" value="Putative inactive leucine-rich repeat receptor-like protein kinase"/>
    <property type="match status" value="1"/>
</dbReference>
<organism evidence="19 20">
    <name type="scientific">Prunus armeniaca</name>
    <name type="common">Apricot</name>
    <name type="synonym">Armeniaca vulgaris</name>
    <dbReference type="NCBI Taxonomy" id="36596"/>
    <lineage>
        <taxon>Eukaryota</taxon>
        <taxon>Viridiplantae</taxon>
        <taxon>Streptophyta</taxon>
        <taxon>Embryophyta</taxon>
        <taxon>Tracheophyta</taxon>
        <taxon>Spermatophyta</taxon>
        <taxon>Magnoliopsida</taxon>
        <taxon>eudicotyledons</taxon>
        <taxon>Gunneridae</taxon>
        <taxon>Pentapetalae</taxon>
        <taxon>rosids</taxon>
        <taxon>fabids</taxon>
        <taxon>Rosales</taxon>
        <taxon>Rosaceae</taxon>
        <taxon>Amygdaloideae</taxon>
        <taxon>Amygdaleae</taxon>
        <taxon>Prunus</taxon>
    </lineage>
</organism>
<comment type="catalytic activity">
    <reaction evidence="15">
        <text>L-seryl-[protein] + ATP = O-phospho-L-seryl-[protein] + ADP + H(+)</text>
        <dbReference type="Rhea" id="RHEA:17989"/>
        <dbReference type="Rhea" id="RHEA-COMP:9863"/>
        <dbReference type="Rhea" id="RHEA-COMP:11604"/>
        <dbReference type="ChEBI" id="CHEBI:15378"/>
        <dbReference type="ChEBI" id="CHEBI:29999"/>
        <dbReference type="ChEBI" id="CHEBI:30616"/>
        <dbReference type="ChEBI" id="CHEBI:83421"/>
        <dbReference type="ChEBI" id="CHEBI:456216"/>
        <dbReference type="EC" id="2.7.11.1"/>
    </reaction>
</comment>
<feature type="signal peptide" evidence="17">
    <location>
        <begin position="1"/>
        <end position="24"/>
    </location>
</feature>
<dbReference type="SUPFAM" id="SSF52058">
    <property type="entry name" value="L domain-like"/>
    <property type="match status" value="1"/>
</dbReference>
<evidence type="ECO:0000256" key="7">
    <source>
        <dbReference type="ARBA" id="ARBA00022729"/>
    </source>
</evidence>
<dbReference type="FunFam" id="3.80.10.10:FF:000673">
    <property type="entry name" value="Probable LRR receptor-like serine/threonine-protein kinase At2g02780"/>
    <property type="match status" value="1"/>
</dbReference>
<comment type="catalytic activity">
    <reaction evidence="14">
        <text>L-threonyl-[protein] + ATP = O-phospho-L-threonyl-[protein] + ADP + H(+)</text>
        <dbReference type="Rhea" id="RHEA:46608"/>
        <dbReference type="Rhea" id="RHEA-COMP:11060"/>
        <dbReference type="Rhea" id="RHEA-COMP:11605"/>
        <dbReference type="ChEBI" id="CHEBI:15378"/>
        <dbReference type="ChEBI" id="CHEBI:30013"/>
        <dbReference type="ChEBI" id="CHEBI:30616"/>
        <dbReference type="ChEBI" id="CHEBI:61977"/>
        <dbReference type="ChEBI" id="CHEBI:456216"/>
        <dbReference type="EC" id="2.7.11.1"/>
    </reaction>
</comment>
<dbReference type="SUPFAM" id="SSF56112">
    <property type="entry name" value="Protein kinase-like (PK-like)"/>
    <property type="match status" value="1"/>
</dbReference>
<evidence type="ECO:0000256" key="12">
    <source>
        <dbReference type="ARBA" id="ARBA00023170"/>
    </source>
</evidence>
<evidence type="ECO:0000256" key="14">
    <source>
        <dbReference type="ARBA" id="ARBA00047899"/>
    </source>
</evidence>
<keyword evidence="6 16" id="KW-0812">Transmembrane</keyword>
<feature type="domain" description="Protein kinase" evidence="18">
    <location>
        <begin position="446"/>
        <end position="723"/>
    </location>
</feature>
<evidence type="ECO:0000313" key="20">
    <source>
        <dbReference type="Proteomes" id="UP000507222"/>
    </source>
</evidence>
<evidence type="ECO:0000256" key="17">
    <source>
        <dbReference type="SAM" id="SignalP"/>
    </source>
</evidence>
<evidence type="ECO:0000256" key="8">
    <source>
        <dbReference type="ARBA" id="ARBA00022737"/>
    </source>
</evidence>
<dbReference type="InterPro" id="IPR001611">
    <property type="entry name" value="Leu-rich_rpt"/>
</dbReference>
<evidence type="ECO:0000256" key="9">
    <source>
        <dbReference type="ARBA" id="ARBA00022777"/>
    </source>
</evidence>
<evidence type="ECO:0000256" key="11">
    <source>
        <dbReference type="ARBA" id="ARBA00023136"/>
    </source>
</evidence>
<dbReference type="Proteomes" id="UP000507222">
    <property type="component" value="Unassembled WGS sequence"/>
</dbReference>
<feature type="transmembrane region" description="Helical" evidence="16">
    <location>
        <begin position="357"/>
        <end position="382"/>
    </location>
</feature>
<keyword evidence="3" id="KW-0723">Serine/threonine-protein kinase</keyword>
<evidence type="ECO:0000256" key="6">
    <source>
        <dbReference type="ARBA" id="ARBA00022692"/>
    </source>
</evidence>
<dbReference type="InterPro" id="IPR032675">
    <property type="entry name" value="LRR_dom_sf"/>
</dbReference>
<protein>
    <recommendedName>
        <fullName evidence="2">non-specific serine/threonine protein kinase</fullName>
        <ecNumber evidence="2">2.7.11.1</ecNumber>
    </recommendedName>
</protein>
<sequence length="739" mass="81384">MKNFLVSFCLLFLILAIFTPISIGQLTPSESRILFQVQKLLEYPGALQGWTNWTNFCYLPPTPSLKVVCTNNRLTELTVIGNKSSPSHSPKPVSGNFAISQQTLSKSFSIDSFFTLLTKLSNLKVLSLVSLGLWGPLPAKINRFWSLEELNISSNFIYGEIPTSLSSMKNLRSIVLADNLFNGSVPDLKSLAALEELNLGNNHLGPGFPSLGNSLVSIILRNNSMRSEIPPTLRNFDLLQKLDISSNKFVGPIPAFVFSLPSIQYLILAHNQLSGALSNNATCNGKLQVVDISQNLLIGKLPSCIGSKSLNRTVLDSWNCLSGGKSKYQHPYSFCHKEALAVKPPAKTQEQESKIKLGLLLGVIGGVVCAAAVIGLLILVIIKRAGQRNREDKFYRSMVEKISVRSSPNPNIDARRVPQMMRLPTLGLPPYRVFTLEEIDDATDNFDATNLMGEGSQGQVYKGWLRDGLLVQVKCVKLKQKQLPQNLNQSMEALSKLRHRHLVSLLGHCTVTCQDHPTTASTVFIVLENISNGSLVDHLTDWRKKEWLKWPQRMAVTIGIARGVQFLHTGVAPGIFGNNLKIENILLDESVSAKISNYNLPLPFQIGSESPLNGQGISSSKPHLNSAEAEKEDIYQLGIILLQVLTGRLIKSASELDELKIQLEKGLIEGPSKLRGVIDPSIQGSFAYQSLKTAVEITVNCLSRDPSKRPSIDNVLWNLQYSIQVQEGWTSSGNLSAQM</sequence>
<evidence type="ECO:0000256" key="10">
    <source>
        <dbReference type="ARBA" id="ARBA00022989"/>
    </source>
</evidence>
<feature type="chain" id="PRO_5026690009" description="non-specific serine/threonine protein kinase" evidence="17">
    <location>
        <begin position="25"/>
        <end position="739"/>
    </location>
</feature>
<accession>A0A6J5TLL1</accession>
<evidence type="ECO:0000256" key="1">
    <source>
        <dbReference type="ARBA" id="ARBA00004479"/>
    </source>
</evidence>
<dbReference type="Pfam" id="PF00069">
    <property type="entry name" value="Pkinase"/>
    <property type="match status" value="1"/>
</dbReference>
<dbReference type="EC" id="2.7.11.1" evidence="2"/>
<keyword evidence="11 16" id="KW-0472">Membrane</keyword>
<evidence type="ECO:0000256" key="2">
    <source>
        <dbReference type="ARBA" id="ARBA00012513"/>
    </source>
</evidence>
<keyword evidence="4" id="KW-0433">Leucine-rich repeat</keyword>
<dbReference type="GO" id="GO:0004674">
    <property type="term" value="F:protein serine/threonine kinase activity"/>
    <property type="evidence" value="ECO:0007669"/>
    <property type="project" value="UniProtKB-KW"/>
</dbReference>
<dbReference type="PROSITE" id="PS50011">
    <property type="entry name" value="PROTEIN_KINASE_DOM"/>
    <property type="match status" value="1"/>
</dbReference>